<keyword evidence="2" id="KW-1185">Reference proteome</keyword>
<proteinExistence type="predicted"/>
<feature type="non-terminal residue" evidence="1">
    <location>
        <position position="53"/>
    </location>
</feature>
<accession>A0A392VNC3</accession>
<dbReference type="AlphaFoldDB" id="A0A392VNC3"/>
<dbReference type="Proteomes" id="UP000265520">
    <property type="component" value="Unassembled WGS sequence"/>
</dbReference>
<evidence type="ECO:0000313" key="2">
    <source>
        <dbReference type="Proteomes" id="UP000265520"/>
    </source>
</evidence>
<reference evidence="1 2" key="1">
    <citation type="journal article" date="2018" name="Front. Plant Sci.">
        <title>Red Clover (Trifolium pratense) and Zigzag Clover (T. medium) - A Picture of Genomic Similarities and Differences.</title>
        <authorList>
            <person name="Dluhosova J."/>
            <person name="Istvanek J."/>
            <person name="Nedelnik J."/>
            <person name="Repkova J."/>
        </authorList>
    </citation>
    <scope>NUCLEOTIDE SEQUENCE [LARGE SCALE GENOMIC DNA]</scope>
    <source>
        <strain evidence="2">cv. 10/8</strain>
        <tissue evidence="1">Leaf</tissue>
    </source>
</reference>
<organism evidence="1 2">
    <name type="scientific">Trifolium medium</name>
    <dbReference type="NCBI Taxonomy" id="97028"/>
    <lineage>
        <taxon>Eukaryota</taxon>
        <taxon>Viridiplantae</taxon>
        <taxon>Streptophyta</taxon>
        <taxon>Embryophyta</taxon>
        <taxon>Tracheophyta</taxon>
        <taxon>Spermatophyta</taxon>
        <taxon>Magnoliopsida</taxon>
        <taxon>eudicotyledons</taxon>
        <taxon>Gunneridae</taxon>
        <taxon>Pentapetalae</taxon>
        <taxon>rosids</taxon>
        <taxon>fabids</taxon>
        <taxon>Fabales</taxon>
        <taxon>Fabaceae</taxon>
        <taxon>Papilionoideae</taxon>
        <taxon>50 kb inversion clade</taxon>
        <taxon>NPAAA clade</taxon>
        <taxon>Hologalegina</taxon>
        <taxon>IRL clade</taxon>
        <taxon>Trifolieae</taxon>
        <taxon>Trifolium</taxon>
    </lineage>
</organism>
<sequence length="53" mass="6027">MHMNVESKSLSATIVRSRVILLGIAKLQEWNHQQMQAKEVDPLPEDVSTIWAP</sequence>
<comment type="caution">
    <text evidence="1">The sequence shown here is derived from an EMBL/GenBank/DDBJ whole genome shotgun (WGS) entry which is preliminary data.</text>
</comment>
<dbReference type="EMBL" id="LXQA011229031">
    <property type="protein sequence ID" value="MCI89846.1"/>
    <property type="molecule type" value="Genomic_DNA"/>
</dbReference>
<name>A0A392VNC3_9FABA</name>
<evidence type="ECO:0000313" key="1">
    <source>
        <dbReference type="EMBL" id="MCI89846.1"/>
    </source>
</evidence>
<protein>
    <submittedName>
        <fullName evidence="1">Uncharacterized protein</fullName>
    </submittedName>
</protein>